<evidence type="ECO:0000256" key="2">
    <source>
        <dbReference type="SAM" id="MobiDB-lite"/>
    </source>
</evidence>
<evidence type="ECO:0000313" key="4">
    <source>
        <dbReference type="EMBL" id="MFD1836102.1"/>
    </source>
</evidence>
<dbReference type="Proteomes" id="UP001597280">
    <property type="component" value="Unassembled WGS sequence"/>
</dbReference>
<gene>
    <name evidence="4" type="ORF">ACFSDA_13615</name>
</gene>
<feature type="region of interest" description="Disordered" evidence="2">
    <location>
        <begin position="64"/>
        <end position="99"/>
    </location>
</feature>
<evidence type="ECO:0000256" key="3">
    <source>
        <dbReference type="SAM" id="SignalP"/>
    </source>
</evidence>
<dbReference type="PANTHER" id="PTHR15462">
    <property type="entry name" value="SERINE PROTEASE"/>
    <property type="match status" value="1"/>
</dbReference>
<dbReference type="EMBL" id="JBHUFL010000003">
    <property type="protein sequence ID" value="MFD1836102.1"/>
    <property type="molecule type" value="Genomic_DNA"/>
</dbReference>
<keyword evidence="5" id="KW-1185">Reference proteome</keyword>
<dbReference type="InterPro" id="IPR043504">
    <property type="entry name" value="Peptidase_S1_PA_chymotrypsin"/>
</dbReference>
<comment type="caution">
    <text evidence="4">The sequence shown here is derived from an EMBL/GenBank/DDBJ whole genome shotgun (WGS) entry which is preliminary data.</text>
</comment>
<keyword evidence="1 3" id="KW-0732">Signal</keyword>
<dbReference type="GO" id="GO:0016787">
    <property type="term" value="F:hydrolase activity"/>
    <property type="evidence" value="ECO:0007669"/>
    <property type="project" value="UniProtKB-KW"/>
</dbReference>
<evidence type="ECO:0000313" key="5">
    <source>
        <dbReference type="Proteomes" id="UP001597280"/>
    </source>
</evidence>
<keyword evidence="4" id="KW-0378">Hydrolase</keyword>
<dbReference type="EC" id="3.4.21.-" evidence="4"/>
<proteinExistence type="predicted"/>
<accession>A0ABW4Q0S9</accession>
<dbReference type="InterPro" id="IPR050966">
    <property type="entry name" value="Glutamyl_endopeptidase"/>
</dbReference>
<dbReference type="PANTHER" id="PTHR15462:SF19">
    <property type="entry name" value="PEPTIDASE S1 DOMAIN-CONTAINING PROTEIN"/>
    <property type="match status" value="1"/>
</dbReference>
<dbReference type="SUPFAM" id="SSF50494">
    <property type="entry name" value="Trypsin-like serine proteases"/>
    <property type="match status" value="1"/>
</dbReference>
<evidence type="ECO:0000256" key="1">
    <source>
        <dbReference type="ARBA" id="ARBA00022729"/>
    </source>
</evidence>
<dbReference type="RefSeq" id="WP_343905388.1">
    <property type="nucleotide sequence ID" value="NZ_BAAAIS010000003.1"/>
</dbReference>
<dbReference type="InterPro" id="IPR009003">
    <property type="entry name" value="Peptidase_S1_PA"/>
</dbReference>
<feature type="chain" id="PRO_5046126145" evidence="3">
    <location>
        <begin position="34"/>
        <end position="313"/>
    </location>
</feature>
<name>A0ABW4Q0S9_9MICO</name>
<protein>
    <submittedName>
        <fullName evidence="4">Trypsin-like serine peptidase</fullName>
        <ecNumber evidence="4">3.4.21.-</ecNumber>
    </submittedName>
</protein>
<feature type="signal peptide" evidence="3">
    <location>
        <begin position="1"/>
        <end position="33"/>
    </location>
</feature>
<dbReference type="Pfam" id="PF13365">
    <property type="entry name" value="Trypsin_2"/>
    <property type="match status" value="1"/>
</dbReference>
<organism evidence="4 5">
    <name type="scientific">Brachybacterium rhamnosum</name>
    <dbReference type="NCBI Taxonomy" id="173361"/>
    <lineage>
        <taxon>Bacteria</taxon>
        <taxon>Bacillati</taxon>
        <taxon>Actinomycetota</taxon>
        <taxon>Actinomycetes</taxon>
        <taxon>Micrococcales</taxon>
        <taxon>Dermabacteraceae</taxon>
        <taxon>Brachybacterium</taxon>
    </lineage>
</organism>
<sequence>MTQRPLLRRCSRLLGGAALVAGLAVGGAGIAAADGPDSERTTLSSSAQSDAHEYWTASRMESAVPAEDLVPEDSPVTDAVEKGKPQTVAGRSAEKGKKPQAAAAAKDTVGKVFFTQGGVDYVCSGNAVASGNGSTVATAGHCVNDAGTWATNWVFVPGYDHGDAPYGTWAATDLVSTDQWVSEEDISYDVAFAKVEPESGTATLESTVGTTAIAFNQARGASYTSYGYPAAAPFDGESLESCSGTASDDTIGDTQSQGISCDMTGGSSGGPWFLGDGAQNSVNSFGYNTQKNVMYGPYFGADAQSAYAEAGAL</sequence>
<dbReference type="Gene3D" id="2.40.10.10">
    <property type="entry name" value="Trypsin-like serine proteases"/>
    <property type="match status" value="2"/>
</dbReference>
<reference evidence="5" key="1">
    <citation type="journal article" date="2019" name="Int. J. Syst. Evol. Microbiol.">
        <title>The Global Catalogue of Microorganisms (GCM) 10K type strain sequencing project: providing services to taxonomists for standard genome sequencing and annotation.</title>
        <authorList>
            <consortium name="The Broad Institute Genomics Platform"/>
            <consortium name="The Broad Institute Genome Sequencing Center for Infectious Disease"/>
            <person name="Wu L."/>
            <person name="Ma J."/>
        </authorList>
    </citation>
    <scope>NUCLEOTIDE SEQUENCE [LARGE SCALE GENOMIC DNA]</scope>
    <source>
        <strain evidence="5">JCM 11650</strain>
    </source>
</reference>